<dbReference type="Gene3D" id="3.40.50.1820">
    <property type="entry name" value="alpha/beta hydrolase"/>
    <property type="match status" value="1"/>
</dbReference>
<dbReference type="Gene3D" id="2.60.40.1080">
    <property type="match status" value="1"/>
</dbReference>
<keyword evidence="2" id="KW-1185">Reference proteome</keyword>
<name>A0A398CK10_9BACL</name>
<dbReference type="InterPro" id="IPR029058">
    <property type="entry name" value="AB_hydrolase_fold"/>
</dbReference>
<proteinExistence type="predicted"/>
<dbReference type="EMBL" id="QXJM01000063">
    <property type="protein sequence ID" value="RIE00217.1"/>
    <property type="molecule type" value="Genomic_DNA"/>
</dbReference>
<dbReference type="PANTHER" id="PTHR48098:SF6">
    <property type="entry name" value="FERRI-BACILLIBACTIN ESTERASE BESA"/>
    <property type="match status" value="1"/>
</dbReference>
<evidence type="ECO:0000313" key="2">
    <source>
        <dbReference type="Proteomes" id="UP000266340"/>
    </source>
</evidence>
<protein>
    <submittedName>
        <fullName evidence="1">Esterase family protein</fullName>
    </submittedName>
</protein>
<accession>A0A398CK10</accession>
<dbReference type="InterPro" id="IPR000801">
    <property type="entry name" value="Esterase-like"/>
</dbReference>
<evidence type="ECO:0000313" key="1">
    <source>
        <dbReference type="EMBL" id="RIE00217.1"/>
    </source>
</evidence>
<sequence length="453" mass="50886">MKRRVDMESKIITLSNVYSKNLNNVRDIFVYLPPSYDISITDRYPVLYAHDGQHIFAADHKGGSWNVHATVDRLSRESLMREIIVVAVSSISDQRVSEYFHDNPGVSETFHAKCSGEVYERFLVEEVKPLIDNTFRTLPDRDNTAIIGSSAGGLVSYHIGFRRPDVFGHVGILSPFFVHTVVKEAESALEQNEDPISKLPIYEKFSTKPPIRIWLDIGGAEGLLMVEDVREAADRLVDQGFKPGNDLMFLLDPEAGHTQQDWANRMASPLLYFFGRIGKPASLEMLGRRKIGLNGRSACLYPNVTYDSGFRTSLLEAEYSVDRPEILSIASDGRVTPLSIGEAKITVRFGGLEHSVGIEVVQELSDRVEIEFSVEVPPSTPVNAPIHAGLEIPKKKDGLYQGRFQLPRDLIFDVKVSRGFGFHEKRGSSRRFSTSESQSLHFVVEEWEPDELD</sequence>
<dbReference type="SUPFAM" id="SSF53474">
    <property type="entry name" value="alpha/beta-Hydrolases"/>
    <property type="match status" value="1"/>
</dbReference>
<dbReference type="Pfam" id="PF00756">
    <property type="entry name" value="Esterase"/>
    <property type="match status" value="1"/>
</dbReference>
<dbReference type="InterPro" id="IPR050583">
    <property type="entry name" value="Mycobacterial_A85_antigen"/>
</dbReference>
<dbReference type="Proteomes" id="UP000266340">
    <property type="component" value="Unassembled WGS sequence"/>
</dbReference>
<dbReference type="AlphaFoldDB" id="A0A398CK10"/>
<comment type="caution">
    <text evidence="1">The sequence shown here is derived from an EMBL/GenBank/DDBJ whole genome shotgun (WGS) entry which is preliminary data.</text>
</comment>
<gene>
    <name evidence="1" type="ORF">D3H35_29730</name>
</gene>
<organism evidence="1 2">
    <name type="scientific">Cohnella faecalis</name>
    <dbReference type="NCBI Taxonomy" id="2315694"/>
    <lineage>
        <taxon>Bacteria</taxon>
        <taxon>Bacillati</taxon>
        <taxon>Bacillota</taxon>
        <taxon>Bacilli</taxon>
        <taxon>Bacillales</taxon>
        <taxon>Paenibacillaceae</taxon>
        <taxon>Cohnella</taxon>
    </lineage>
</organism>
<reference evidence="1 2" key="1">
    <citation type="submission" date="2018-09" db="EMBL/GenBank/DDBJ databases">
        <title>Cohnella cavernae sp. nov., isolated from a karst cave.</title>
        <authorList>
            <person name="Zhu H."/>
        </authorList>
    </citation>
    <scope>NUCLEOTIDE SEQUENCE [LARGE SCALE GENOMIC DNA]</scope>
    <source>
        <strain evidence="1 2">K2E09-144</strain>
    </source>
</reference>
<dbReference type="PANTHER" id="PTHR48098">
    <property type="entry name" value="ENTEROCHELIN ESTERASE-RELATED"/>
    <property type="match status" value="1"/>
</dbReference>